<name>A0A8K0V0F1_9AGAR</name>
<evidence type="ECO:0000313" key="3">
    <source>
        <dbReference type="Proteomes" id="UP000813824"/>
    </source>
</evidence>
<keyword evidence="1" id="KW-0472">Membrane</keyword>
<feature type="transmembrane region" description="Helical" evidence="1">
    <location>
        <begin position="12"/>
        <end position="33"/>
    </location>
</feature>
<protein>
    <submittedName>
        <fullName evidence="2">Uncharacterized protein</fullName>
    </submittedName>
</protein>
<organism evidence="2 3">
    <name type="scientific">Cristinia sonorae</name>
    <dbReference type="NCBI Taxonomy" id="1940300"/>
    <lineage>
        <taxon>Eukaryota</taxon>
        <taxon>Fungi</taxon>
        <taxon>Dikarya</taxon>
        <taxon>Basidiomycota</taxon>
        <taxon>Agaricomycotina</taxon>
        <taxon>Agaricomycetes</taxon>
        <taxon>Agaricomycetidae</taxon>
        <taxon>Agaricales</taxon>
        <taxon>Pleurotineae</taxon>
        <taxon>Stephanosporaceae</taxon>
        <taxon>Cristinia</taxon>
    </lineage>
</organism>
<dbReference type="EMBL" id="JAEVFJ010000002">
    <property type="protein sequence ID" value="KAH8107109.1"/>
    <property type="molecule type" value="Genomic_DNA"/>
</dbReference>
<evidence type="ECO:0000313" key="2">
    <source>
        <dbReference type="EMBL" id="KAH8107109.1"/>
    </source>
</evidence>
<accession>A0A8K0V0F1</accession>
<keyword evidence="1" id="KW-1133">Transmembrane helix</keyword>
<proteinExistence type="predicted"/>
<evidence type="ECO:0000256" key="1">
    <source>
        <dbReference type="SAM" id="Phobius"/>
    </source>
</evidence>
<reference evidence="2" key="1">
    <citation type="journal article" date="2021" name="New Phytol.">
        <title>Evolutionary innovations through gain and loss of genes in the ectomycorrhizal Boletales.</title>
        <authorList>
            <person name="Wu G."/>
            <person name="Miyauchi S."/>
            <person name="Morin E."/>
            <person name="Kuo A."/>
            <person name="Drula E."/>
            <person name="Varga T."/>
            <person name="Kohler A."/>
            <person name="Feng B."/>
            <person name="Cao Y."/>
            <person name="Lipzen A."/>
            <person name="Daum C."/>
            <person name="Hundley H."/>
            <person name="Pangilinan J."/>
            <person name="Johnson J."/>
            <person name="Barry K."/>
            <person name="LaButti K."/>
            <person name="Ng V."/>
            <person name="Ahrendt S."/>
            <person name="Min B."/>
            <person name="Choi I.G."/>
            <person name="Park H."/>
            <person name="Plett J.M."/>
            <person name="Magnuson J."/>
            <person name="Spatafora J.W."/>
            <person name="Nagy L.G."/>
            <person name="Henrissat B."/>
            <person name="Grigoriev I.V."/>
            <person name="Yang Z.L."/>
            <person name="Xu J."/>
            <person name="Martin F.M."/>
        </authorList>
    </citation>
    <scope>NUCLEOTIDE SEQUENCE</scope>
    <source>
        <strain evidence="2">KKN 215</strain>
    </source>
</reference>
<keyword evidence="1" id="KW-0812">Transmembrane</keyword>
<dbReference type="AlphaFoldDB" id="A0A8K0V0F1"/>
<feature type="transmembrane region" description="Helical" evidence="1">
    <location>
        <begin position="54"/>
        <end position="73"/>
    </location>
</feature>
<comment type="caution">
    <text evidence="2">The sequence shown here is derived from an EMBL/GenBank/DDBJ whole genome shotgun (WGS) entry which is preliminary data.</text>
</comment>
<gene>
    <name evidence="2" type="ORF">BXZ70DRAFT_916462</name>
</gene>
<keyword evidence="3" id="KW-1185">Reference proteome</keyword>
<sequence>MVPVHHQIGVTLIYFPPPLLPASTALYILTAVWSVHPDWHAIDGYLPSRGKCRIMSLPIYTIFAIHITSLWMASFDSDWCSPNAFPLAHHGLCSHDTSKTSFMCTVSRRCPLLTASHPCQQMARLIFR</sequence>
<dbReference type="Proteomes" id="UP000813824">
    <property type="component" value="Unassembled WGS sequence"/>
</dbReference>